<dbReference type="InterPro" id="IPR019704">
    <property type="entry name" value="Flagellar_assmbl_FliX_class2"/>
</dbReference>
<dbReference type="RefSeq" id="WP_085442392.1">
    <property type="nucleotide sequence ID" value="NZ_LVJN01000019.1"/>
</dbReference>
<dbReference type="STRING" id="1434232.MAIT1_04177"/>
<keyword evidence="3" id="KW-1185">Reference proteome</keyword>
<sequence length="149" mass="15756">MTIRKIDKNTGIYSKPKVGRGAKSGAAGGANFASTLDAVAGLPPVDAAERIHATEAVGEVDAVSDQERRRQLRDADDLLDSLEGLEKGLAEGGRGDGGDSARARLIETRDQALRTLSDSPRVGEERDLLNRTAVLAAVELAKSDRGDYN</sequence>
<comment type="caution">
    <text evidence="2">The sequence shown here is derived from an EMBL/GenBank/DDBJ whole genome shotgun (WGS) entry which is preliminary data.</text>
</comment>
<evidence type="ECO:0008006" key="4">
    <source>
        <dbReference type="Google" id="ProtNLM"/>
    </source>
</evidence>
<proteinExistence type="predicted"/>
<name>A0A1Y2K7F2_9PROT</name>
<dbReference type="Pfam" id="PF10768">
    <property type="entry name" value="FliX"/>
    <property type="match status" value="1"/>
</dbReference>
<dbReference type="Proteomes" id="UP000194003">
    <property type="component" value="Unassembled WGS sequence"/>
</dbReference>
<evidence type="ECO:0000313" key="2">
    <source>
        <dbReference type="EMBL" id="OSM04302.1"/>
    </source>
</evidence>
<feature type="region of interest" description="Disordered" evidence="1">
    <location>
        <begin position="1"/>
        <end position="27"/>
    </location>
</feature>
<reference evidence="2 3" key="1">
    <citation type="journal article" date="2016" name="BMC Genomics">
        <title>Combined genomic and structural analyses of a cultured magnetotactic bacterium reveals its niche adaptation to a dynamic environment.</title>
        <authorList>
            <person name="Araujo A.C."/>
            <person name="Morillo V."/>
            <person name="Cypriano J."/>
            <person name="Teixeira L.C."/>
            <person name="Leao P."/>
            <person name="Lyra S."/>
            <person name="Almeida L.G."/>
            <person name="Bazylinski D.A."/>
            <person name="Vasconcellos A.T."/>
            <person name="Abreu F."/>
            <person name="Lins U."/>
        </authorList>
    </citation>
    <scope>NUCLEOTIDE SEQUENCE [LARGE SCALE GENOMIC DNA]</scope>
    <source>
        <strain evidence="2 3">IT-1</strain>
    </source>
</reference>
<dbReference type="GO" id="GO:0044781">
    <property type="term" value="P:bacterial-type flagellum organization"/>
    <property type="evidence" value="ECO:0007669"/>
    <property type="project" value="InterPro"/>
</dbReference>
<accession>A0A1Y2K7F2</accession>
<protein>
    <recommendedName>
        <fullName evidence="4">Flagellar assembly protein FliX</fullName>
    </recommendedName>
</protein>
<dbReference type="EMBL" id="LVJN01000019">
    <property type="protein sequence ID" value="OSM04302.1"/>
    <property type="molecule type" value="Genomic_DNA"/>
</dbReference>
<evidence type="ECO:0000313" key="3">
    <source>
        <dbReference type="Proteomes" id="UP000194003"/>
    </source>
</evidence>
<dbReference type="AlphaFoldDB" id="A0A1Y2K7F2"/>
<gene>
    <name evidence="2" type="ORF">MAIT1_04177</name>
</gene>
<organism evidence="2 3">
    <name type="scientific">Magnetofaba australis IT-1</name>
    <dbReference type="NCBI Taxonomy" id="1434232"/>
    <lineage>
        <taxon>Bacteria</taxon>
        <taxon>Pseudomonadati</taxon>
        <taxon>Pseudomonadota</taxon>
        <taxon>Magnetococcia</taxon>
        <taxon>Magnetococcales</taxon>
        <taxon>Magnetococcaceae</taxon>
        <taxon>Magnetofaba</taxon>
    </lineage>
</organism>
<evidence type="ECO:0000256" key="1">
    <source>
        <dbReference type="SAM" id="MobiDB-lite"/>
    </source>
</evidence>